<evidence type="ECO:0008006" key="4">
    <source>
        <dbReference type="Google" id="ProtNLM"/>
    </source>
</evidence>
<proteinExistence type="predicted"/>
<dbReference type="RefSeq" id="XP_033585854.1">
    <property type="nucleotide sequence ID" value="XM_033734844.1"/>
</dbReference>
<keyword evidence="1" id="KW-0732">Signal</keyword>
<evidence type="ECO:0000313" key="2">
    <source>
        <dbReference type="EMBL" id="KAF2479284.1"/>
    </source>
</evidence>
<organism evidence="2 3">
    <name type="scientific">Neohortaea acidophila</name>
    <dbReference type="NCBI Taxonomy" id="245834"/>
    <lineage>
        <taxon>Eukaryota</taxon>
        <taxon>Fungi</taxon>
        <taxon>Dikarya</taxon>
        <taxon>Ascomycota</taxon>
        <taxon>Pezizomycotina</taxon>
        <taxon>Dothideomycetes</taxon>
        <taxon>Dothideomycetidae</taxon>
        <taxon>Mycosphaerellales</taxon>
        <taxon>Teratosphaeriaceae</taxon>
        <taxon>Neohortaea</taxon>
    </lineage>
</organism>
<dbReference type="OrthoDB" id="4160135at2759"/>
<sequence>MPSLVQAFVCLLAFTSFALGAPANEDSWPTTRCYTSRVSTPGALQYTKWGTVYTYTKSSTSTVTKTHKARYTTTETSTTTVTETATLPLQTATSTSTTIYTSITSITSTTTIPTTVTTAVQAPFLAVQDSLTGATYNPDATYQAKRKRDVALHARHHWPHQGFPGPRQCWHYTCTTTTVTSTYTKTQRPQTSTVTQTSTSTFTSTPGATTTITVVASSTTTETSTVVATTNPATTVTIATSISPADACATNNFANYYNGNGLDGYHNSVSNFNTDVDTTAGSAADCCMAAIMNPEGQFWFFAPPSGTCSITVGNTCTAGQQSNNAQAITVPAGTDTAAIIGNALCGAIAGQYVA</sequence>
<name>A0A6A6PHU6_9PEZI</name>
<protein>
    <recommendedName>
        <fullName evidence="4">Apple domain-containing protein</fullName>
    </recommendedName>
</protein>
<reference evidence="2" key="1">
    <citation type="journal article" date="2020" name="Stud. Mycol.">
        <title>101 Dothideomycetes genomes: a test case for predicting lifestyles and emergence of pathogens.</title>
        <authorList>
            <person name="Haridas S."/>
            <person name="Albert R."/>
            <person name="Binder M."/>
            <person name="Bloem J."/>
            <person name="Labutti K."/>
            <person name="Salamov A."/>
            <person name="Andreopoulos B."/>
            <person name="Baker S."/>
            <person name="Barry K."/>
            <person name="Bills G."/>
            <person name="Bluhm B."/>
            <person name="Cannon C."/>
            <person name="Castanera R."/>
            <person name="Culley D."/>
            <person name="Daum C."/>
            <person name="Ezra D."/>
            <person name="Gonzalez J."/>
            <person name="Henrissat B."/>
            <person name="Kuo A."/>
            <person name="Liang C."/>
            <person name="Lipzen A."/>
            <person name="Lutzoni F."/>
            <person name="Magnuson J."/>
            <person name="Mondo S."/>
            <person name="Nolan M."/>
            <person name="Ohm R."/>
            <person name="Pangilinan J."/>
            <person name="Park H.-J."/>
            <person name="Ramirez L."/>
            <person name="Alfaro M."/>
            <person name="Sun H."/>
            <person name="Tritt A."/>
            <person name="Yoshinaga Y."/>
            <person name="Zwiers L.-H."/>
            <person name="Turgeon B."/>
            <person name="Goodwin S."/>
            <person name="Spatafora J."/>
            <person name="Crous P."/>
            <person name="Grigoriev I."/>
        </authorList>
    </citation>
    <scope>NUCLEOTIDE SEQUENCE</scope>
    <source>
        <strain evidence="2">CBS 113389</strain>
    </source>
</reference>
<dbReference type="Proteomes" id="UP000799767">
    <property type="component" value="Unassembled WGS sequence"/>
</dbReference>
<evidence type="ECO:0000256" key="1">
    <source>
        <dbReference type="SAM" id="SignalP"/>
    </source>
</evidence>
<dbReference type="AlphaFoldDB" id="A0A6A6PHU6"/>
<feature type="chain" id="PRO_5025469269" description="Apple domain-containing protein" evidence="1">
    <location>
        <begin position="21"/>
        <end position="354"/>
    </location>
</feature>
<accession>A0A6A6PHU6</accession>
<gene>
    <name evidence="2" type="ORF">BDY17DRAFT_305291</name>
</gene>
<dbReference type="GeneID" id="54475846"/>
<evidence type="ECO:0000313" key="3">
    <source>
        <dbReference type="Proteomes" id="UP000799767"/>
    </source>
</evidence>
<dbReference type="EMBL" id="MU001642">
    <property type="protein sequence ID" value="KAF2479284.1"/>
    <property type="molecule type" value="Genomic_DNA"/>
</dbReference>
<feature type="signal peptide" evidence="1">
    <location>
        <begin position="1"/>
        <end position="20"/>
    </location>
</feature>
<keyword evidence="3" id="KW-1185">Reference proteome</keyword>